<dbReference type="Pfam" id="PF01593">
    <property type="entry name" value="Amino_oxidase"/>
    <property type="match status" value="2"/>
</dbReference>
<dbReference type="PANTHER" id="PTHR10742:SF410">
    <property type="entry name" value="LYSINE-SPECIFIC HISTONE DEMETHYLASE 2"/>
    <property type="match status" value="1"/>
</dbReference>
<dbReference type="SUPFAM" id="SSF54373">
    <property type="entry name" value="FAD-linked reductases, C-terminal domain"/>
    <property type="match status" value="1"/>
</dbReference>
<feature type="domain" description="Amine oxidase" evidence="7">
    <location>
        <begin position="104"/>
        <end position="405"/>
    </location>
</feature>
<evidence type="ECO:0000256" key="3">
    <source>
        <dbReference type="ARBA" id="ARBA00012535"/>
    </source>
</evidence>
<comment type="caution">
    <text evidence="8">The sequence shown here is derived from an EMBL/GenBank/DDBJ whole genome shotgun (WGS) entry which is preliminary data.</text>
</comment>
<keyword evidence="5" id="KW-0073">Auxin biosynthesis</keyword>
<protein>
    <recommendedName>
        <fullName evidence="4">Tryptophan 2-monooxygenase</fullName>
        <ecNumber evidence="3">1.13.12.3</ecNumber>
    </recommendedName>
</protein>
<evidence type="ECO:0000256" key="1">
    <source>
        <dbReference type="ARBA" id="ARBA00004814"/>
    </source>
</evidence>
<evidence type="ECO:0000256" key="5">
    <source>
        <dbReference type="ARBA" id="ARBA00023070"/>
    </source>
</evidence>
<evidence type="ECO:0000313" key="9">
    <source>
        <dbReference type="Proteomes" id="UP001595445"/>
    </source>
</evidence>
<organism evidence="8 9">
    <name type="scientific">Tabrizicola soli</name>
    <dbReference type="NCBI Taxonomy" id="2185115"/>
    <lineage>
        <taxon>Bacteria</taxon>
        <taxon>Pseudomonadati</taxon>
        <taxon>Pseudomonadota</taxon>
        <taxon>Alphaproteobacteria</taxon>
        <taxon>Rhodobacterales</taxon>
        <taxon>Paracoccaceae</taxon>
        <taxon>Tabrizicola</taxon>
    </lineage>
</organism>
<dbReference type="EMBL" id="JBHRSM010000001">
    <property type="protein sequence ID" value="MFC3084834.1"/>
    <property type="molecule type" value="Genomic_DNA"/>
</dbReference>
<evidence type="ECO:0000256" key="4">
    <source>
        <dbReference type="ARBA" id="ARBA00017871"/>
    </source>
</evidence>
<dbReference type="EC" id="1.13.12.3" evidence="3"/>
<comment type="pathway">
    <text evidence="1">Plant hormone metabolism; auxin biosynthesis.</text>
</comment>
<gene>
    <name evidence="8" type="ORF">ACFOD6_02120</name>
</gene>
<dbReference type="InterPro" id="IPR050281">
    <property type="entry name" value="Flavin_monoamine_oxidase"/>
</dbReference>
<keyword evidence="9" id="KW-1185">Reference proteome</keyword>
<evidence type="ECO:0000313" key="8">
    <source>
        <dbReference type="EMBL" id="MFC3084834.1"/>
    </source>
</evidence>
<feature type="domain" description="Amine oxidase" evidence="7">
    <location>
        <begin position="14"/>
        <end position="95"/>
    </location>
</feature>
<evidence type="ECO:0000256" key="2">
    <source>
        <dbReference type="ARBA" id="ARBA00005833"/>
    </source>
</evidence>
<dbReference type="Gene3D" id="3.50.50.60">
    <property type="entry name" value="FAD/NAD(P)-binding domain"/>
    <property type="match status" value="1"/>
</dbReference>
<evidence type="ECO:0000256" key="6">
    <source>
        <dbReference type="ARBA" id="ARBA00047321"/>
    </source>
</evidence>
<reference evidence="9" key="1">
    <citation type="journal article" date="2019" name="Int. J. Syst. Evol. Microbiol.">
        <title>The Global Catalogue of Microorganisms (GCM) 10K type strain sequencing project: providing services to taxonomists for standard genome sequencing and annotation.</title>
        <authorList>
            <consortium name="The Broad Institute Genomics Platform"/>
            <consortium name="The Broad Institute Genome Sequencing Center for Infectious Disease"/>
            <person name="Wu L."/>
            <person name="Ma J."/>
        </authorList>
    </citation>
    <scope>NUCLEOTIDE SEQUENCE [LARGE SCALE GENOMIC DNA]</scope>
    <source>
        <strain evidence="9">KCTC 62102</strain>
    </source>
</reference>
<evidence type="ECO:0000259" key="7">
    <source>
        <dbReference type="Pfam" id="PF01593"/>
    </source>
</evidence>
<dbReference type="PRINTS" id="PR00419">
    <property type="entry name" value="ADXRDTASE"/>
</dbReference>
<dbReference type="InterPro" id="IPR002937">
    <property type="entry name" value="Amino_oxidase"/>
</dbReference>
<accession>A0ABV7DRM7</accession>
<sequence>MTDADVVVVGAGAAGLAAAKRLIGQGLRVTVLEAMDRIGGRAWTTSTDFGVAFDIGCAWLHAADRNPFFPEAVAAGWTLRHHDMGLDHLWFGKRKAGAAEMAAEVRAAAELAACIERHRGASDRLSTLVEACHGLRASATFAGPMDYGADDDEISVTDFRSAAELDPNYLTKEGFGALIHRWGADVPVTLATPVRRIRWDGPGVEVVTDKGTIRAKAAIVTVSTGVLAFEEIAFTPDLPDGHLEAIFDLPMGLLTKIPLRIEGTRLGLQPFDDLLIERHARHDLYFLAFPFDLDLMVGFVGGDFAWEMEAAGRAAAVDFVTDRLVEVFGASARKAVTGGAMTNWSAERHVRGAYAAARPGKAHAREVLSRPVGERIWFAGEALAGGLKQTAGGARLSGEAVAGKVALWLSHQDDAA</sequence>
<name>A0ABV7DRM7_9RHOB</name>
<proteinExistence type="inferred from homology"/>
<comment type="catalytic activity">
    <reaction evidence="6">
        <text>L-tryptophan + O2 = indole-3-acetamide + CO2 + H2O</text>
        <dbReference type="Rhea" id="RHEA:16165"/>
        <dbReference type="ChEBI" id="CHEBI:15377"/>
        <dbReference type="ChEBI" id="CHEBI:15379"/>
        <dbReference type="ChEBI" id="CHEBI:16031"/>
        <dbReference type="ChEBI" id="CHEBI:16526"/>
        <dbReference type="ChEBI" id="CHEBI:57912"/>
        <dbReference type="EC" id="1.13.12.3"/>
    </reaction>
</comment>
<dbReference type="Proteomes" id="UP001595445">
    <property type="component" value="Unassembled WGS sequence"/>
</dbReference>
<dbReference type="SUPFAM" id="SSF51905">
    <property type="entry name" value="FAD/NAD(P)-binding domain"/>
    <property type="match status" value="1"/>
</dbReference>
<dbReference type="PANTHER" id="PTHR10742">
    <property type="entry name" value="FLAVIN MONOAMINE OXIDASE"/>
    <property type="match status" value="1"/>
</dbReference>
<comment type="similarity">
    <text evidence="2">Belongs to the tryptophan 2-monooxygenase family.</text>
</comment>
<dbReference type="InterPro" id="IPR036188">
    <property type="entry name" value="FAD/NAD-bd_sf"/>
</dbReference>
<dbReference type="RefSeq" id="WP_197642635.1">
    <property type="nucleotide sequence ID" value="NZ_JAEACP010000005.1"/>
</dbReference>